<keyword evidence="7" id="KW-0235">DNA replication</keyword>
<keyword evidence="10 13" id="KW-0496">Mitochondrion</keyword>
<dbReference type="AlphaFoldDB" id="A0A7H1DSK0"/>
<dbReference type="InterPro" id="IPR036397">
    <property type="entry name" value="RNaseH_sf"/>
</dbReference>
<dbReference type="RefSeq" id="YP_009936118.1">
    <property type="nucleotide sequence ID" value="NC_050862.1"/>
</dbReference>
<evidence type="ECO:0000256" key="1">
    <source>
        <dbReference type="ARBA" id="ARBA00004173"/>
    </source>
</evidence>
<dbReference type="PANTHER" id="PTHR33568:SF3">
    <property type="entry name" value="DNA-DIRECTED DNA POLYMERASE"/>
    <property type="match status" value="1"/>
</dbReference>
<dbReference type="InterPro" id="IPR006172">
    <property type="entry name" value="DNA-dir_DNA_pol_B"/>
</dbReference>
<dbReference type="SUPFAM" id="SSF56672">
    <property type="entry name" value="DNA/RNA polymerases"/>
    <property type="match status" value="1"/>
</dbReference>
<dbReference type="GO" id="GO:0005739">
    <property type="term" value="C:mitochondrion"/>
    <property type="evidence" value="ECO:0007669"/>
    <property type="project" value="UniProtKB-SubCell"/>
</dbReference>
<dbReference type="InterPro" id="IPR023211">
    <property type="entry name" value="DNA_pol_palm_dom_sf"/>
</dbReference>
<evidence type="ECO:0000256" key="7">
    <source>
        <dbReference type="ARBA" id="ARBA00022705"/>
    </source>
</evidence>
<evidence type="ECO:0000256" key="9">
    <source>
        <dbReference type="ARBA" id="ARBA00023125"/>
    </source>
</evidence>
<keyword evidence="9" id="KW-0238">DNA-binding</keyword>
<dbReference type="Pfam" id="PF03175">
    <property type="entry name" value="DNA_pol_B_2"/>
    <property type="match status" value="1"/>
</dbReference>
<dbReference type="PIRSF" id="PIRSF006517">
    <property type="entry name" value="DPol_mt_plasmid"/>
    <property type="match status" value="1"/>
</dbReference>
<reference evidence="13" key="1">
    <citation type="submission" date="2020-03" db="EMBL/GenBank/DDBJ databases">
        <authorList>
            <person name="Song T."/>
            <person name="Xu F."/>
        </authorList>
    </citation>
    <scope>NUCLEOTIDE SEQUENCE</scope>
    <source>
        <strain evidence="13">Zhehuang-1</strain>
    </source>
</reference>
<evidence type="ECO:0000256" key="6">
    <source>
        <dbReference type="ARBA" id="ARBA00022695"/>
    </source>
</evidence>
<dbReference type="PANTHER" id="PTHR33568">
    <property type="entry name" value="DNA POLYMERASE"/>
    <property type="match status" value="1"/>
</dbReference>
<protein>
    <recommendedName>
        <fullName evidence="4">Probable DNA polymerase</fullName>
        <ecNumber evidence="3">2.7.7.7</ecNumber>
    </recommendedName>
</protein>
<proteinExistence type="inferred from homology"/>
<dbReference type="Gene3D" id="3.90.1600.10">
    <property type="entry name" value="Palm domain of DNA polymerase"/>
    <property type="match status" value="2"/>
</dbReference>
<evidence type="ECO:0000256" key="2">
    <source>
        <dbReference type="ARBA" id="ARBA00005755"/>
    </source>
</evidence>
<evidence type="ECO:0000256" key="8">
    <source>
        <dbReference type="ARBA" id="ARBA00022932"/>
    </source>
</evidence>
<comment type="catalytic activity">
    <reaction evidence="11">
        <text>DNA(n) + a 2'-deoxyribonucleoside 5'-triphosphate = DNA(n+1) + diphosphate</text>
        <dbReference type="Rhea" id="RHEA:22508"/>
        <dbReference type="Rhea" id="RHEA-COMP:17339"/>
        <dbReference type="Rhea" id="RHEA-COMP:17340"/>
        <dbReference type="ChEBI" id="CHEBI:33019"/>
        <dbReference type="ChEBI" id="CHEBI:61560"/>
        <dbReference type="ChEBI" id="CHEBI:173112"/>
        <dbReference type="EC" id="2.7.7.7"/>
    </reaction>
</comment>
<evidence type="ECO:0000313" key="13">
    <source>
        <dbReference type="EMBL" id="QNS39958.1"/>
    </source>
</evidence>
<dbReference type="EMBL" id="MT227806">
    <property type="protein sequence ID" value="QNS39958.1"/>
    <property type="molecule type" value="Genomic_DNA"/>
</dbReference>
<dbReference type="GO" id="GO:0003677">
    <property type="term" value="F:DNA binding"/>
    <property type="evidence" value="ECO:0007669"/>
    <property type="project" value="UniProtKB-KW"/>
</dbReference>
<keyword evidence="5" id="KW-0808">Transferase</keyword>
<evidence type="ECO:0000256" key="11">
    <source>
        <dbReference type="ARBA" id="ARBA00049244"/>
    </source>
</evidence>
<sequence>MIQKINLKKKFKNISYDLVDGHINFSALVNKFISDLKNKSFVYIIVNIKLLNSGYVSVGSRFPLNPKNKKDLSNYIDYLENKYLVLENRYKVDLALNVTFGFIHVREEFYSKTKNILMSTDEVTKALENVDFRNEIPANLPLNTFYNSWGNIITWLESDVQKISNLIFDLGNNINRYLIVKYIDKLNSLIEVKSNNSNLKLEIILDKIINPLTNDFIRQIGDKFYHIKNNKVYFIFERLLLKSEYITKSKTASKFILNILTLDIETYLNKDNKMDLYCLSFYDGNKSHSFYITNYNSTKDLMSDVLSRLLSREYSQKTVYIHNSSDFDLMFILKYLINFKKVKVEPIIKDGKFINLKIKYGPSNSYYLNFKDSFLLLPVGLSKLTKQFKVSTLKSFFPHKYVTKNNLNYIGSVPSYNNFDNISLDDYNNYCLNFNNNWALKKEAIKYCEIDCIALYQVIESFSNLIYKQFKVNVSSVSTLPSLAFKIFRTNYLSKNFKLPILIGKTYSDISQAYYGGHVDMYIPSNPKGENVYHYDVNSLYPFSMKEYIYPTNIKAYFRGDITKMETYKELFSKYLSVLKVKVTAPQNITHPILPYKLENTTIYPTGRWIGWYYGEELKNAIKYGYQFEILEGYLFEGSDVFSNYVDVMYLLKEKSSPDSPMYTISKLLMNSLYGRFGMSPNIMRHEVINNSKVAKFISKIGLNSISEQLVLGGKTIIAYRENFPQIPKINVSIASAITANARVIMSNFKNKEDFTLYYSDTDSYFLNKPLPENLVHSKKLGMFKLEKVLSKFIALGPKTYGGVDINGKEFTKIKGLKSLITVSQLERLLNKDNNLNVEQEKWFNLVKDSTIAVKISSYNLKSTNAKRDLIFKGKTLVATKNKMITK</sequence>
<name>A0A7H1DSK0_9AGAM</name>
<dbReference type="SMART" id="SM00486">
    <property type="entry name" value="POLBc"/>
    <property type="match status" value="1"/>
</dbReference>
<comment type="subcellular location">
    <subcellularLocation>
        <location evidence="1">Mitochondrion</location>
    </subcellularLocation>
</comment>
<comment type="similarity">
    <text evidence="2">Belongs to the DNA polymerase type-B family.</text>
</comment>
<dbReference type="InterPro" id="IPR015833">
    <property type="entry name" value="DNA-dir_DNA_pol_B_mt_lin_plsmd"/>
</dbReference>
<keyword evidence="6" id="KW-0548">Nucleotidyltransferase</keyword>
<evidence type="ECO:0000256" key="4">
    <source>
        <dbReference type="ARBA" id="ARBA00014385"/>
    </source>
</evidence>
<dbReference type="GO" id="GO:0006260">
    <property type="term" value="P:DNA replication"/>
    <property type="evidence" value="ECO:0007669"/>
    <property type="project" value="UniProtKB-KW"/>
</dbReference>
<evidence type="ECO:0000256" key="10">
    <source>
        <dbReference type="ARBA" id="ARBA00023128"/>
    </source>
</evidence>
<dbReference type="GeneID" id="59433075"/>
<accession>A0A7H1DSK0</accession>
<evidence type="ECO:0000259" key="12">
    <source>
        <dbReference type="Pfam" id="PF03175"/>
    </source>
</evidence>
<evidence type="ECO:0000256" key="3">
    <source>
        <dbReference type="ARBA" id="ARBA00012417"/>
    </source>
</evidence>
<dbReference type="Gene3D" id="1.10.287.690">
    <property type="entry name" value="Helix hairpin bin"/>
    <property type="match status" value="1"/>
</dbReference>
<keyword evidence="8" id="KW-0239">DNA-directed DNA polymerase</keyword>
<dbReference type="GO" id="GO:0000166">
    <property type="term" value="F:nucleotide binding"/>
    <property type="evidence" value="ECO:0007669"/>
    <property type="project" value="InterPro"/>
</dbReference>
<dbReference type="GO" id="GO:0003887">
    <property type="term" value="F:DNA-directed DNA polymerase activity"/>
    <property type="evidence" value="ECO:0007669"/>
    <property type="project" value="UniProtKB-KW"/>
</dbReference>
<dbReference type="InterPro" id="IPR004868">
    <property type="entry name" value="DNA-dir_DNA_pol_B_mt/vir"/>
</dbReference>
<evidence type="ECO:0000256" key="5">
    <source>
        <dbReference type="ARBA" id="ARBA00022679"/>
    </source>
</evidence>
<dbReference type="EC" id="2.7.7.7" evidence="3"/>
<feature type="domain" description="DNA-directed DNA polymerase family B mitochondria/virus" evidence="12">
    <location>
        <begin position="311"/>
        <end position="752"/>
    </location>
</feature>
<dbReference type="InterPro" id="IPR012337">
    <property type="entry name" value="RNaseH-like_sf"/>
</dbReference>
<dbReference type="SUPFAM" id="SSF53098">
    <property type="entry name" value="Ribonuclease H-like"/>
    <property type="match status" value="1"/>
</dbReference>
<geneLocation type="mitochondrion" evidence="13"/>
<dbReference type="InterPro" id="IPR043502">
    <property type="entry name" value="DNA/RNA_pol_sf"/>
</dbReference>
<dbReference type="Gene3D" id="3.30.420.10">
    <property type="entry name" value="Ribonuclease H-like superfamily/Ribonuclease H"/>
    <property type="match status" value="1"/>
</dbReference>
<organism evidence="13">
    <name type="scientific">Sanghuangporus vaninii</name>
    <dbReference type="NCBI Taxonomy" id="175686"/>
    <lineage>
        <taxon>Eukaryota</taxon>
        <taxon>Fungi</taxon>
        <taxon>Dikarya</taxon>
        <taxon>Basidiomycota</taxon>
        <taxon>Agaricomycotina</taxon>
        <taxon>Agaricomycetes</taxon>
        <taxon>Hymenochaetales</taxon>
        <taxon>Hymenochaetaceae</taxon>
        <taxon>Sanghuangporus</taxon>
    </lineage>
</organism>